<dbReference type="InterPro" id="IPR036691">
    <property type="entry name" value="Endo/exonu/phosph_ase_sf"/>
</dbReference>
<proteinExistence type="predicted"/>
<dbReference type="PANTHER" id="PTHR33116:SF78">
    <property type="entry name" value="OS12G0587133 PROTEIN"/>
    <property type="match status" value="1"/>
</dbReference>
<evidence type="ECO:0000259" key="2">
    <source>
        <dbReference type="Pfam" id="PF13966"/>
    </source>
</evidence>
<name>A0A2N9I649_FAGSY</name>
<dbReference type="EMBL" id="OIVN01005224">
    <property type="protein sequence ID" value="SPD21497.1"/>
    <property type="molecule type" value="Genomic_DNA"/>
</dbReference>
<dbReference type="Pfam" id="PF13966">
    <property type="entry name" value="zf-RVT"/>
    <property type="match status" value="1"/>
</dbReference>
<dbReference type="Pfam" id="PF00078">
    <property type="entry name" value="RVT_1"/>
    <property type="match status" value="1"/>
</dbReference>
<dbReference type="SUPFAM" id="SSF56219">
    <property type="entry name" value="DNase I-like"/>
    <property type="match status" value="1"/>
</dbReference>
<evidence type="ECO:0000259" key="1">
    <source>
        <dbReference type="Pfam" id="PF00078"/>
    </source>
</evidence>
<dbReference type="InterPro" id="IPR026960">
    <property type="entry name" value="RVT-Znf"/>
</dbReference>
<sequence length="1458" mass="165568">MGGNKHFFIESKAFEFTVDHGGGAFSVRLYERGKDTLQSVFMGKESVITLLAALKELVSKNNTRNFTIYPETKPSQTNWAPLREERLEKMGEVAAKSFATVASRSGRNTGGGTVAKCISSGVLYDGVDQTWGSSSDWVLQLHDGKRILIPLSLIRQPAVEEERALDSSDVLKVLLEGFDNMGCSGDGDSRASEDEDEDNIFVVWEDPEMARDSGGVMVCCKDNEVPLEIEPLASLVPTVSLDYLGMRALYEGYEEEIICLLKAIDARRSQQPRDTELNVKVAKSGGKGSRELKSLTSTVNYKTGSSRRRVDPRDRETKLDLITRSIVRSLWGIHHVDWSYLGSEGASGGILLMWDHRIVENVDEAVGQFSLSCKFRCVDDQFEWAFSGVYGLQIGRERKEMWDELSGLSSWWGSPWCVGGDFNVIRFPTERLGADHFTLASNDFSEFIFSFGLMDIPLEGGRYTWSNNHENAAMSRIDRFPYTGDWEDQYPTVVQRRLLRLLSDHFSIMLESGKFLRGNRPFRFENMWLQAEGFGEMVFGHVGHKRQQLMSELNHLDELVEDHPLSADENLQKEWIVAELERNALMNEISWHQKSRALWLREGDKNTKIFHHLANSNRRRNSIPTLLINGELSSESDAIADCITQFYQNLFTEVDCRWPFLDGLDFSMLSNEAAAGLERPFEEDEVTGVVHGFVGDKAPGLDGFLMAFFQFCWDVGRMDIIQVLNYFHGMGSFERSLNTTFLALIPKKVEAVEVKDFKPISLIEAKGSRGLQQCDPLSPLLFVIVMEALSRLMDRAVHGGHLSGFTVGTSEGMDVMVTHLFFADDTLMFCEAAPPQIEKLGCVLTWFEAISGLKINLGKLEMVPVGVVSNMEVLAGILGCKCASLPLKYLGLPLGAKFKETTIWNPIIEKMERRLAGWKSSLETGGGCKIWESVGWLVLKRCSRGLHWDLTFFQSVHDWELETLTSFMDLIYATPLSGMGEDHLCWECPFNHNFAVKRYYRSLSPHPSLIFPWKLVWKAKVPPRVAFLSWTATLGKVLTIDNLRKRGFIIQDWCCMCKRSGESVDHLFLHCSVAMDLWSLVFGMFGVQWVMPQTVLDLFCSLLGNRGRHNSILIWKMIPHCLIWCLWRERNSHHFEDSARTTPELKLFFFHTKLDWVAGSSSSTIKQGAKLSEDYQEVDDCLSFKLEVKFFSHEWENDAGANGRGWDGSFPMVYLGMLLGSLCLQWFGMLCCKDWGSSCLPMHFLSLFTIPCHVANKIERLLWNFVGGGEDGKRKYHLVGWEEVCSPLRKFMAGSYKGQVWCAGGCLVHSNSVSTPWMQFVERNPSRMGLDAFPEIYLIAVEKDAFVQSLYTIRGDTRTLCWNLRILRDFHDWELEGVNELMELIYSKQILENQEDCLVWNPDGKWSFWYDMGQASTGDRIAVFLEGCVRLTPKPCFLAGYTSLSYVDYMEGEESKDF</sequence>
<feature type="domain" description="Reverse transcriptase" evidence="1">
    <location>
        <begin position="766"/>
        <end position="893"/>
    </location>
</feature>
<evidence type="ECO:0008006" key="4">
    <source>
        <dbReference type="Google" id="ProtNLM"/>
    </source>
</evidence>
<reference evidence="3" key="1">
    <citation type="submission" date="2018-02" db="EMBL/GenBank/DDBJ databases">
        <authorList>
            <person name="Cohen D.B."/>
            <person name="Kent A.D."/>
        </authorList>
    </citation>
    <scope>NUCLEOTIDE SEQUENCE</scope>
</reference>
<accession>A0A2N9I649</accession>
<organism evidence="3">
    <name type="scientific">Fagus sylvatica</name>
    <name type="common">Beechnut</name>
    <dbReference type="NCBI Taxonomy" id="28930"/>
    <lineage>
        <taxon>Eukaryota</taxon>
        <taxon>Viridiplantae</taxon>
        <taxon>Streptophyta</taxon>
        <taxon>Embryophyta</taxon>
        <taxon>Tracheophyta</taxon>
        <taxon>Spermatophyta</taxon>
        <taxon>Magnoliopsida</taxon>
        <taxon>eudicotyledons</taxon>
        <taxon>Gunneridae</taxon>
        <taxon>Pentapetalae</taxon>
        <taxon>rosids</taxon>
        <taxon>fabids</taxon>
        <taxon>Fagales</taxon>
        <taxon>Fagaceae</taxon>
        <taxon>Fagus</taxon>
    </lineage>
</organism>
<dbReference type="Gene3D" id="3.60.10.10">
    <property type="entry name" value="Endonuclease/exonuclease/phosphatase"/>
    <property type="match status" value="1"/>
</dbReference>
<protein>
    <recommendedName>
        <fullName evidence="4">Reverse transcriptase domain-containing protein</fullName>
    </recommendedName>
</protein>
<feature type="domain" description="Reverse transcriptase zinc-binding" evidence="2">
    <location>
        <begin position="994"/>
        <end position="1078"/>
    </location>
</feature>
<dbReference type="PANTHER" id="PTHR33116">
    <property type="entry name" value="REVERSE TRANSCRIPTASE ZINC-BINDING DOMAIN-CONTAINING PROTEIN-RELATED-RELATED"/>
    <property type="match status" value="1"/>
</dbReference>
<gene>
    <name evidence="3" type="ORF">FSB_LOCUS49379</name>
</gene>
<evidence type="ECO:0000313" key="3">
    <source>
        <dbReference type="EMBL" id="SPD21497.1"/>
    </source>
</evidence>
<dbReference type="InterPro" id="IPR000477">
    <property type="entry name" value="RT_dom"/>
</dbReference>